<dbReference type="Proteomes" id="UP000038009">
    <property type="component" value="Unassembled WGS sequence"/>
</dbReference>
<evidence type="ECO:0000313" key="3">
    <source>
        <dbReference type="Proteomes" id="UP000038009"/>
    </source>
</evidence>
<name>A0A0N1II05_LEPSE</name>
<keyword evidence="3" id="KW-1185">Reference proteome</keyword>
<comment type="caution">
    <text evidence="2">The sequence shown here is derived from an EMBL/GenBank/DDBJ whole genome shotgun (WGS) entry which is preliminary data.</text>
</comment>
<feature type="compositionally biased region" description="Basic and acidic residues" evidence="1">
    <location>
        <begin position="66"/>
        <end position="77"/>
    </location>
</feature>
<reference evidence="2 3" key="1">
    <citation type="journal article" date="2015" name="PLoS Pathog.">
        <title>Leptomonas seymouri: Adaptations to the Dixenous Life Cycle Analyzed by Genome Sequencing, Transcriptome Profiling and Co-infection with Leishmania donovani.</title>
        <authorList>
            <person name="Kraeva N."/>
            <person name="Butenko A."/>
            <person name="Hlavacova J."/>
            <person name="Kostygov A."/>
            <person name="Myskova J."/>
            <person name="Grybchuk D."/>
            <person name="Lestinova T."/>
            <person name="Votypka J."/>
            <person name="Volf P."/>
            <person name="Opperdoes F."/>
            <person name="Flegontov P."/>
            <person name="Lukes J."/>
            <person name="Yurchenko V."/>
        </authorList>
    </citation>
    <scope>NUCLEOTIDE SEQUENCE [LARGE SCALE GENOMIC DNA]</scope>
    <source>
        <strain evidence="2 3">ATCC 30220</strain>
    </source>
</reference>
<organism evidence="2 3">
    <name type="scientific">Leptomonas seymouri</name>
    <dbReference type="NCBI Taxonomy" id="5684"/>
    <lineage>
        <taxon>Eukaryota</taxon>
        <taxon>Discoba</taxon>
        <taxon>Euglenozoa</taxon>
        <taxon>Kinetoplastea</taxon>
        <taxon>Metakinetoplastina</taxon>
        <taxon>Trypanosomatida</taxon>
        <taxon>Trypanosomatidae</taxon>
        <taxon>Leishmaniinae</taxon>
        <taxon>Leptomonas</taxon>
    </lineage>
</organism>
<feature type="region of interest" description="Disordered" evidence="1">
    <location>
        <begin position="55"/>
        <end position="84"/>
    </location>
</feature>
<dbReference type="EMBL" id="LJSK01000272">
    <property type="protein sequence ID" value="KPI84295.1"/>
    <property type="molecule type" value="Genomic_DNA"/>
</dbReference>
<dbReference type="AlphaFoldDB" id="A0A0N1II05"/>
<dbReference type="OrthoDB" id="249710at2759"/>
<protein>
    <submittedName>
        <fullName evidence="2">Uncharacterized protein</fullName>
    </submittedName>
</protein>
<evidence type="ECO:0000313" key="2">
    <source>
        <dbReference type="EMBL" id="KPI84295.1"/>
    </source>
</evidence>
<evidence type="ECO:0000256" key="1">
    <source>
        <dbReference type="SAM" id="MobiDB-lite"/>
    </source>
</evidence>
<feature type="region of interest" description="Disordered" evidence="1">
    <location>
        <begin position="340"/>
        <end position="388"/>
    </location>
</feature>
<gene>
    <name evidence="2" type="ORF">ABL78_6662</name>
</gene>
<dbReference type="OMA" id="DRALCVY"/>
<feature type="compositionally biased region" description="Polar residues" evidence="1">
    <location>
        <begin position="358"/>
        <end position="369"/>
    </location>
</feature>
<proteinExistence type="predicted"/>
<sequence>MMESYSFSTVNGVLPLGVQRAYMPRASRPHLAWAAPAFSYAPARALGEHCRLKGDGTAARETPAAQEEREKDEEKLRVGSATAASSSSTTLASKVTLRGLLTTDGATGTQLNLYHDLSAPGIPVCSSAIPSQRRMVALCAPSANSEEDPSVYVEGNAPLYVSDDAGSVFIHRWNARDGANEPNAKRHCGEQNSSGGSECDDAWTLVATAHSHVPSTLLSAPSSLCAIGSLFTVTRGPPGWAGLTVLNTESKDGTPQLISAREFYHDMRVIDPVQQEVVRVYGTTHPPTGLLCPSLQAAPHCVLVTEGCLATLFDVRCPGAVLSLREVYAAQAEWTEAKEAATTEKLQQQQKHREDGAVSSNGRQTSTGDSAAGSKAVLAPPPPPLVPGRLTSTVGQVRDVCSTANPFEVACAVDRALCVYDLRKFNRLFTSSSVLKYVIGGVTPVAGGRGIVCTGIDSEVRLVPLYEKASGATGEVLSLAARAMAQPQKKRQRSDTPKNTEGASKSADASRGAAPSSAFDVDAMGPGGTFRTRLSTSVSCTSVWQGGWVSTQNLNSVAAVGVSLDGEVLLAQ</sequence>
<dbReference type="VEuPathDB" id="TriTrypDB:Lsey_0272_0120"/>
<accession>A0A0N1II05</accession>
<feature type="region of interest" description="Disordered" evidence="1">
    <location>
        <begin position="483"/>
        <end position="520"/>
    </location>
</feature>